<keyword evidence="4" id="KW-1185">Reference proteome</keyword>
<dbReference type="Proteomes" id="UP000009877">
    <property type="component" value="Unassembled WGS sequence"/>
</dbReference>
<proteinExistence type="predicted"/>
<dbReference type="Pfam" id="PF00561">
    <property type="entry name" value="Abhydrolase_1"/>
    <property type="match status" value="1"/>
</dbReference>
<evidence type="ECO:0000313" key="3">
    <source>
        <dbReference type="EMBL" id="EME37071.1"/>
    </source>
</evidence>
<dbReference type="Gene3D" id="3.40.50.1820">
    <property type="entry name" value="alpha/beta hydrolase"/>
    <property type="match status" value="1"/>
</dbReference>
<name>M2XDB6_9MICC</name>
<dbReference type="GO" id="GO:0016787">
    <property type="term" value="F:hydrolase activity"/>
    <property type="evidence" value="ECO:0007669"/>
    <property type="project" value="UniProtKB-KW"/>
</dbReference>
<comment type="caution">
    <text evidence="3">The sequence shown here is derived from an EMBL/GenBank/DDBJ whole genome shotgun (WGS) entry which is preliminary data.</text>
</comment>
<organism evidence="3 4">
    <name type="scientific">Kocuria palustris PEL</name>
    <dbReference type="NCBI Taxonomy" id="1236550"/>
    <lineage>
        <taxon>Bacteria</taxon>
        <taxon>Bacillati</taxon>
        <taxon>Actinomycetota</taxon>
        <taxon>Actinomycetes</taxon>
        <taxon>Micrococcales</taxon>
        <taxon>Micrococcaceae</taxon>
        <taxon>Kocuria</taxon>
    </lineage>
</organism>
<feature type="compositionally biased region" description="Low complexity" evidence="1">
    <location>
        <begin position="275"/>
        <end position="284"/>
    </location>
</feature>
<sequence length="294" mass="31178">MSPKTRPLPQLWSAHDPVLAYGSLGGGVPRIVHVHGLGARWQVFKPVMAGLQEHTQLAPDLRGHGLSGRAAGDYSVEAMAGDLIDLLEAHCPEPVVLSGHSLGGWVAMAAASRRPELIDGLVVIDSPLHSRRPDPSITRSYLADAPLALRAVSRSPEQLDPAVLEAYHDGEFAAPCPAEDLLVRFDGPVALLQADEDRGGLMSAEDVHRARQVHPRLHHAVFPGIGHAVQVEDSTGLIEQLRGFLEILDEGRGSHAVGTVPAREPEAVGSRVQDAGSGAAASGAARDEDRIEQP</sequence>
<dbReference type="PANTHER" id="PTHR43194:SF2">
    <property type="entry name" value="PEROXISOMAL MEMBRANE PROTEIN LPX1"/>
    <property type="match status" value="1"/>
</dbReference>
<feature type="compositionally biased region" description="Basic and acidic residues" evidence="1">
    <location>
        <begin position="285"/>
        <end position="294"/>
    </location>
</feature>
<dbReference type="RefSeq" id="WP_006214250.1">
    <property type="nucleotide sequence ID" value="NZ_ANHZ02000006.1"/>
</dbReference>
<dbReference type="InterPro" id="IPR029058">
    <property type="entry name" value="AB_hydrolase_fold"/>
</dbReference>
<dbReference type="EMBL" id="ANHZ02000006">
    <property type="protein sequence ID" value="EME37071.1"/>
    <property type="molecule type" value="Genomic_DNA"/>
</dbReference>
<gene>
    <name evidence="3" type="ORF">C884_02227</name>
</gene>
<evidence type="ECO:0000259" key="2">
    <source>
        <dbReference type="Pfam" id="PF00561"/>
    </source>
</evidence>
<accession>M2XDB6</accession>
<evidence type="ECO:0000313" key="4">
    <source>
        <dbReference type="Proteomes" id="UP000009877"/>
    </source>
</evidence>
<feature type="domain" description="AB hydrolase-1" evidence="2">
    <location>
        <begin position="29"/>
        <end position="129"/>
    </location>
</feature>
<dbReference type="SUPFAM" id="SSF53474">
    <property type="entry name" value="alpha/beta-Hydrolases"/>
    <property type="match status" value="1"/>
</dbReference>
<reference evidence="3 4" key="1">
    <citation type="journal article" date="2014" name="Genome Announc.">
        <title>Draft Genome Sequence of Kocuria palustris PEL.</title>
        <authorList>
            <person name="Sharma G."/>
            <person name="Khatri I."/>
            <person name="Subramanian S."/>
        </authorList>
    </citation>
    <scope>NUCLEOTIDE SEQUENCE [LARGE SCALE GENOMIC DNA]</scope>
    <source>
        <strain evidence="3 4">PEL</strain>
    </source>
</reference>
<dbReference type="InterPro" id="IPR050228">
    <property type="entry name" value="Carboxylesterase_BioH"/>
</dbReference>
<protein>
    <submittedName>
        <fullName evidence="3">Hydrolase</fullName>
    </submittedName>
</protein>
<evidence type="ECO:0000256" key="1">
    <source>
        <dbReference type="SAM" id="MobiDB-lite"/>
    </source>
</evidence>
<keyword evidence="3" id="KW-0378">Hydrolase</keyword>
<dbReference type="AlphaFoldDB" id="M2XDB6"/>
<dbReference type="PANTHER" id="PTHR43194">
    <property type="entry name" value="HYDROLASE ALPHA/BETA FOLD FAMILY"/>
    <property type="match status" value="1"/>
</dbReference>
<feature type="region of interest" description="Disordered" evidence="1">
    <location>
        <begin position="256"/>
        <end position="294"/>
    </location>
</feature>
<dbReference type="InterPro" id="IPR000073">
    <property type="entry name" value="AB_hydrolase_1"/>
</dbReference>